<feature type="transmembrane region" description="Helical" evidence="1">
    <location>
        <begin position="173"/>
        <end position="193"/>
    </location>
</feature>
<feature type="transmembrane region" description="Helical" evidence="1">
    <location>
        <begin position="205"/>
        <end position="220"/>
    </location>
</feature>
<keyword evidence="1" id="KW-0472">Membrane</keyword>
<evidence type="ECO:0000313" key="5">
    <source>
        <dbReference type="Proteomes" id="UP000491334"/>
    </source>
</evidence>
<protein>
    <submittedName>
        <fullName evidence="2">Ligase</fullName>
    </submittedName>
</protein>
<feature type="transmembrane region" description="Helical" evidence="1">
    <location>
        <begin position="367"/>
        <end position="388"/>
    </location>
</feature>
<dbReference type="GO" id="GO:0016874">
    <property type="term" value="F:ligase activity"/>
    <property type="evidence" value="ECO:0007669"/>
    <property type="project" value="UniProtKB-KW"/>
</dbReference>
<keyword evidence="1" id="KW-1133">Transmembrane helix</keyword>
<reference evidence="4 5" key="1">
    <citation type="journal article" date="2019" name="Nat. Med.">
        <title>A library of human gut bacterial isolates paired with longitudinal multiomics data enables mechanistic microbiome research.</title>
        <authorList>
            <person name="Poyet M."/>
            <person name="Groussin M."/>
            <person name="Gibbons S.M."/>
            <person name="Avila-Pacheco J."/>
            <person name="Jiang X."/>
            <person name="Kearney S.M."/>
            <person name="Perrotta A.R."/>
            <person name="Berdy B."/>
            <person name="Zhao S."/>
            <person name="Lieberman T.D."/>
            <person name="Swanson P.K."/>
            <person name="Smith M."/>
            <person name="Roesemann S."/>
            <person name="Alexander J.E."/>
            <person name="Rich S.A."/>
            <person name="Livny J."/>
            <person name="Vlamakis H."/>
            <person name="Clish C."/>
            <person name="Bullock K."/>
            <person name="Deik A."/>
            <person name="Scott J."/>
            <person name="Pierce K.A."/>
            <person name="Xavier R.J."/>
            <person name="Alm E.J."/>
        </authorList>
    </citation>
    <scope>NUCLEOTIDE SEQUENCE [LARGE SCALE GENOMIC DNA]</scope>
    <source>
        <strain evidence="2 4">BIOML-A283</strain>
        <strain evidence="3 5">BIOML-A284</strain>
    </source>
</reference>
<feature type="transmembrane region" description="Helical" evidence="1">
    <location>
        <begin position="394"/>
        <end position="413"/>
    </location>
</feature>
<feature type="transmembrane region" description="Helical" evidence="1">
    <location>
        <begin position="254"/>
        <end position="276"/>
    </location>
</feature>
<gene>
    <name evidence="2" type="ORF">GBJ98_00425</name>
    <name evidence="3" type="ORF">GBK06_00515</name>
</gene>
<comment type="caution">
    <text evidence="2">The sequence shown here is derived from an EMBL/GenBank/DDBJ whole genome shotgun (WGS) entry which is preliminary data.</text>
</comment>
<feature type="transmembrane region" description="Helical" evidence="1">
    <location>
        <begin position="37"/>
        <end position="57"/>
    </location>
</feature>
<name>A0A2I1IZ32_BIFLN</name>
<dbReference type="InterPro" id="IPR051533">
    <property type="entry name" value="WaaL-like"/>
</dbReference>
<evidence type="ECO:0000313" key="3">
    <source>
        <dbReference type="EMBL" id="KAB6920743.1"/>
    </source>
</evidence>
<feature type="transmembrane region" description="Helical" evidence="1">
    <location>
        <begin position="69"/>
        <end position="91"/>
    </location>
</feature>
<feature type="transmembrane region" description="Helical" evidence="1">
    <location>
        <begin position="133"/>
        <end position="153"/>
    </location>
</feature>
<feature type="transmembrane region" description="Helical" evidence="1">
    <location>
        <begin position="103"/>
        <end position="126"/>
    </location>
</feature>
<dbReference type="Proteomes" id="UP000491334">
    <property type="component" value="Unassembled WGS sequence"/>
</dbReference>
<keyword evidence="2" id="KW-0436">Ligase</keyword>
<proteinExistence type="predicted"/>
<dbReference type="Proteomes" id="UP000481350">
    <property type="component" value="Unassembled WGS sequence"/>
</dbReference>
<feature type="transmembrane region" description="Helical" evidence="1">
    <location>
        <begin position="226"/>
        <end position="242"/>
    </location>
</feature>
<feature type="transmembrane region" description="Helical" evidence="1">
    <location>
        <begin position="330"/>
        <end position="355"/>
    </location>
</feature>
<sequence length="427" mass="48965">MKKLLYTRITEKTIALFLFAFLLLSRASITTTVNFIPLNTTVVQVAYSGCMFMLYAFEKIKRNEKFGTFHISTFLSILLAVYIVVFGKVFINPPLAQYTNGIFMRQTLFLLVVFSTVAVICVYHLFDGVLLTAYYVFSFIILFQFLTNITDIAQLNVATVFNDSERARVTYGFSHYNALGAFCICYLMIWIILRKRDRMPFGNKWINYLTLLVSVIMLFGSASRNAISGFIIFSLCYLFMMLRESKIGQRVRFFVECAIAIIVVLFFSYGLTGLSFSDLLNQSNRETLLEVALPTFLKSGRMVVGLGLASNEIYGLNQTPYKTYWLDNSYVYVLITSGYLGCVFYVTMIIILFVGLNRVANHALRKVFLSLAIMYMYSAMFETTLFWAGVMQNYIYMIIFLVALSGFFNNPSFDKNIQYISSNNVKR</sequence>
<dbReference type="EMBL" id="WDZP01000001">
    <property type="protein sequence ID" value="KAB6920743.1"/>
    <property type="molecule type" value="Genomic_DNA"/>
</dbReference>
<dbReference type="RefSeq" id="WP_101629192.1">
    <property type="nucleotide sequence ID" value="NZ_CAXVKO010000001.1"/>
</dbReference>
<accession>A0A2I1IZ32</accession>
<evidence type="ECO:0000256" key="1">
    <source>
        <dbReference type="SAM" id="Phobius"/>
    </source>
</evidence>
<keyword evidence="1" id="KW-0812">Transmembrane</keyword>
<organism evidence="2 4">
    <name type="scientific">Bifidobacterium longum</name>
    <dbReference type="NCBI Taxonomy" id="216816"/>
    <lineage>
        <taxon>Bacteria</taxon>
        <taxon>Bacillati</taxon>
        <taxon>Actinomycetota</taxon>
        <taxon>Actinomycetes</taxon>
        <taxon>Bifidobacteriales</taxon>
        <taxon>Bifidobacteriaceae</taxon>
        <taxon>Bifidobacterium</taxon>
    </lineage>
</organism>
<evidence type="ECO:0000313" key="4">
    <source>
        <dbReference type="Proteomes" id="UP000481350"/>
    </source>
</evidence>
<dbReference type="AlphaFoldDB" id="A0A2I1IZ32"/>
<dbReference type="PANTHER" id="PTHR37422:SF13">
    <property type="entry name" value="LIPOPOLYSACCHARIDE BIOSYNTHESIS PROTEIN PA4999-RELATED"/>
    <property type="match status" value="1"/>
</dbReference>
<dbReference type="GO" id="GO:0016020">
    <property type="term" value="C:membrane"/>
    <property type="evidence" value="ECO:0007669"/>
    <property type="project" value="UniProtKB-SubCell"/>
</dbReference>
<dbReference type="EMBL" id="WDZO01000001">
    <property type="protein sequence ID" value="KAB6914594.1"/>
    <property type="molecule type" value="Genomic_DNA"/>
</dbReference>
<dbReference type="PANTHER" id="PTHR37422">
    <property type="entry name" value="TEICHURONIC ACID BIOSYNTHESIS PROTEIN TUAE"/>
    <property type="match status" value="1"/>
</dbReference>
<evidence type="ECO:0000313" key="2">
    <source>
        <dbReference type="EMBL" id="KAB6914594.1"/>
    </source>
</evidence>